<feature type="compositionally biased region" description="Low complexity" evidence="1">
    <location>
        <begin position="545"/>
        <end position="559"/>
    </location>
</feature>
<gene>
    <name evidence="2" type="ORF">WJX84_005475</name>
</gene>
<feature type="compositionally biased region" description="Low complexity" evidence="1">
    <location>
        <begin position="589"/>
        <end position="609"/>
    </location>
</feature>
<accession>A0AAW1SV26</accession>
<dbReference type="InterPro" id="IPR028938">
    <property type="entry name" value="Rsf1-like"/>
</dbReference>
<feature type="compositionally biased region" description="Basic and acidic residues" evidence="1">
    <location>
        <begin position="281"/>
        <end position="296"/>
    </location>
</feature>
<dbReference type="EMBL" id="JALJOV010000926">
    <property type="protein sequence ID" value="KAK9858425.1"/>
    <property type="molecule type" value="Genomic_DNA"/>
</dbReference>
<comment type="caution">
    <text evidence="2">The sequence shown here is derived from an EMBL/GenBank/DDBJ whole genome shotgun (WGS) entry which is preliminary data.</text>
</comment>
<reference evidence="2 3" key="1">
    <citation type="journal article" date="2024" name="Nat. Commun.">
        <title>Phylogenomics reveals the evolutionary origins of lichenization in chlorophyte algae.</title>
        <authorList>
            <person name="Puginier C."/>
            <person name="Libourel C."/>
            <person name="Otte J."/>
            <person name="Skaloud P."/>
            <person name="Haon M."/>
            <person name="Grisel S."/>
            <person name="Petersen M."/>
            <person name="Berrin J.G."/>
            <person name="Delaux P.M."/>
            <person name="Dal Grande F."/>
            <person name="Keller J."/>
        </authorList>
    </citation>
    <scope>NUCLEOTIDE SEQUENCE [LARGE SCALE GENOMIC DNA]</scope>
    <source>
        <strain evidence="2 3">SAG 2523</strain>
    </source>
</reference>
<feature type="region of interest" description="Disordered" evidence="1">
    <location>
        <begin position="584"/>
        <end position="671"/>
    </location>
</feature>
<evidence type="ECO:0000256" key="1">
    <source>
        <dbReference type="SAM" id="MobiDB-lite"/>
    </source>
</evidence>
<name>A0AAW1SV26_9CHLO</name>
<feature type="compositionally biased region" description="Polar residues" evidence="1">
    <location>
        <begin position="335"/>
        <end position="345"/>
    </location>
</feature>
<feature type="compositionally biased region" description="Polar residues" evidence="1">
    <location>
        <begin position="628"/>
        <end position="645"/>
    </location>
</feature>
<evidence type="ECO:0000313" key="2">
    <source>
        <dbReference type="EMBL" id="KAK9858425.1"/>
    </source>
</evidence>
<feature type="compositionally biased region" description="Low complexity" evidence="1">
    <location>
        <begin position="356"/>
        <end position="367"/>
    </location>
</feature>
<sequence>MFGSLLRIRPFSADILERALLDPSEHRMFLSELLCKLLRPDTSAPFSERDCDAWEDLLHKKFRASWRASFVEANPLADTGFYAISPLLRSQVLYALCDWRVHDCPIVSQALRQTAESSEQPEGSLRHTAIGEDSRGGQYFYFSLAFEDCRLYRQQPPIRSKPKSHKKQKPADLAEAATAAELGEADWETAATSVEEIEGVADSFSNSRNRAEKSLSATLVRDILPKLRETVAARRRAEERAAAIEAMPRKRSSRIQVLNLKKEEEDKRKLEMEVEMLQHEFDRRHGDGLRPMEDGNPKQSGSGSKPDGPLSHGWPPSAQHIPKRHRNQRTRKTSRLGSITATIRSFAQGPPRPATPSDSPSESQSQDMWEARAHKRQRGPPTHRSRVPPSRPNRVVGSRAPTQMGGHPPPIRTHSRPTDFRDDPLARLDSPLGFAGIDGLGPEDGLGGIFGPDMMGGASPLGGPLGGDPFDLLSRDDRFGGPMSGAVGGRGRSGWDPSAPADPQHLQRLRLQQQQQQLMGGPAFLDVDPASFNDHLPDASPIQLHMQQRQHQAAQQQATEQHKRHRILSIARSNPQLLEVLKQRHAHLQQQQQQRQQQMQQQGSQGGMQHASSDGSRPLSPEVHMHGSGSSSNPLAHQGRPSTQDRMPPDAAYPPPLGPVQSGYPQAPGLPQGQVYERAGAKPVRCSCRVGFWRAIPRSAGSAAYDVCSGCASQQGATAGPVRDDPPATVAHAATTATADHPGCKASGPAPSRTATAAP</sequence>
<dbReference type="AlphaFoldDB" id="A0AAW1SV26"/>
<proteinExistence type="predicted"/>
<feature type="compositionally biased region" description="Basic residues" evidence="1">
    <location>
        <begin position="321"/>
        <end position="334"/>
    </location>
</feature>
<protein>
    <submittedName>
        <fullName evidence="2">Uncharacterized protein</fullName>
    </submittedName>
</protein>
<feature type="region of interest" description="Disordered" evidence="1">
    <location>
        <begin position="735"/>
        <end position="759"/>
    </location>
</feature>
<dbReference type="PANTHER" id="PTHR14296">
    <property type="entry name" value="REMODELING AND SPACING FACTOR 1"/>
    <property type="match status" value="1"/>
</dbReference>
<feature type="region of interest" description="Disordered" evidence="1">
    <location>
        <begin position="545"/>
        <end position="565"/>
    </location>
</feature>
<evidence type="ECO:0000313" key="3">
    <source>
        <dbReference type="Proteomes" id="UP001485043"/>
    </source>
</evidence>
<organism evidence="2 3">
    <name type="scientific">Apatococcus fuscideae</name>
    <dbReference type="NCBI Taxonomy" id="2026836"/>
    <lineage>
        <taxon>Eukaryota</taxon>
        <taxon>Viridiplantae</taxon>
        <taxon>Chlorophyta</taxon>
        <taxon>core chlorophytes</taxon>
        <taxon>Trebouxiophyceae</taxon>
        <taxon>Chlorellales</taxon>
        <taxon>Chlorellaceae</taxon>
        <taxon>Apatococcus</taxon>
    </lineage>
</organism>
<dbReference type="GO" id="GO:0006355">
    <property type="term" value="P:regulation of DNA-templated transcription"/>
    <property type="evidence" value="ECO:0007669"/>
    <property type="project" value="InterPro"/>
</dbReference>
<dbReference type="GO" id="GO:0031213">
    <property type="term" value="C:RSF complex"/>
    <property type="evidence" value="ECO:0007669"/>
    <property type="project" value="InterPro"/>
</dbReference>
<dbReference type="PANTHER" id="PTHR14296:SF3">
    <property type="entry name" value="DIKAR, ISOFORM F"/>
    <property type="match status" value="1"/>
</dbReference>
<feature type="compositionally biased region" description="Basic residues" evidence="1">
    <location>
        <begin position="373"/>
        <end position="386"/>
    </location>
</feature>
<feature type="region of interest" description="Disordered" evidence="1">
    <location>
        <begin position="281"/>
        <end position="418"/>
    </location>
</feature>
<dbReference type="Proteomes" id="UP001485043">
    <property type="component" value="Unassembled WGS sequence"/>
</dbReference>
<keyword evidence="3" id="KW-1185">Reference proteome</keyword>